<sequence length="100" mass="11634">MAHMIQDISNKFDKIKKEMEEDDLEIVNLENVENKEDAESANLIEKQKIRELAFTWSFDKHCPYPNDDEVLEGLRPHNSVQSSTISNFLGSMFPPYMAQE</sequence>
<proteinExistence type="predicted"/>
<evidence type="ECO:0000259" key="2">
    <source>
        <dbReference type="Pfam" id="PF25019"/>
    </source>
</evidence>
<dbReference type="Pfam" id="PF25019">
    <property type="entry name" value="LRR_R13L1-DRL21"/>
    <property type="match status" value="1"/>
</dbReference>
<accession>A0AAP0PD86</accession>
<keyword evidence="4" id="KW-1185">Reference proteome</keyword>
<dbReference type="EMBL" id="JBBNAE010000003">
    <property type="protein sequence ID" value="KAK9138774.1"/>
    <property type="molecule type" value="Genomic_DNA"/>
</dbReference>
<evidence type="ECO:0000313" key="3">
    <source>
        <dbReference type="EMBL" id="KAK9138774.1"/>
    </source>
</evidence>
<organism evidence="3 4">
    <name type="scientific">Stephania japonica</name>
    <dbReference type="NCBI Taxonomy" id="461633"/>
    <lineage>
        <taxon>Eukaryota</taxon>
        <taxon>Viridiplantae</taxon>
        <taxon>Streptophyta</taxon>
        <taxon>Embryophyta</taxon>
        <taxon>Tracheophyta</taxon>
        <taxon>Spermatophyta</taxon>
        <taxon>Magnoliopsida</taxon>
        <taxon>Ranunculales</taxon>
        <taxon>Menispermaceae</taxon>
        <taxon>Menispermoideae</taxon>
        <taxon>Cissampelideae</taxon>
        <taxon>Stephania</taxon>
    </lineage>
</organism>
<comment type="caution">
    <text evidence="3">The sequence shown here is derived from an EMBL/GenBank/DDBJ whole genome shotgun (WGS) entry which is preliminary data.</text>
</comment>
<feature type="domain" description="R13L1/DRL21-like LRR repeat region" evidence="2">
    <location>
        <begin position="21"/>
        <end position="98"/>
    </location>
</feature>
<feature type="coiled-coil region" evidence="1">
    <location>
        <begin position="5"/>
        <end position="32"/>
    </location>
</feature>
<protein>
    <recommendedName>
        <fullName evidence="2">R13L1/DRL21-like LRR repeat region domain-containing protein</fullName>
    </recommendedName>
</protein>
<dbReference type="Proteomes" id="UP001417504">
    <property type="component" value="Unassembled WGS sequence"/>
</dbReference>
<keyword evidence="1" id="KW-0175">Coiled coil</keyword>
<evidence type="ECO:0000256" key="1">
    <source>
        <dbReference type="SAM" id="Coils"/>
    </source>
</evidence>
<name>A0AAP0PD86_9MAGN</name>
<reference evidence="3 4" key="1">
    <citation type="submission" date="2024-01" db="EMBL/GenBank/DDBJ databases">
        <title>Genome assemblies of Stephania.</title>
        <authorList>
            <person name="Yang L."/>
        </authorList>
    </citation>
    <scope>NUCLEOTIDE SEQUENCE [LARGE SCALE GENOMIC DNA]</scope>
    <source>
        <strain evidence="3">QJT</strain>
        <tissue evidence="3">Leaf</tissue>
    </source>
</reference>
<dbReference type="InterPro" id="IPR056789">
    <property type="entry name" value="LRR_R13L1-DRL21"/>
</dbReference>
<gene>
    <name evidence="3" type="ORF">Sjap_009368</name>
</gene>
<dbReference type="AlphaFoldDB" id="A0AAP0PD86"/>
<evidence type="ECO:0000313" key="4">
    <source>
        <dbReference type="Proteomes" id="UP001417504"/>
    </source>
</evidence>